<feature type="binding site" evidence="7">
    <location>
        <position position="37"/>
    </location>
    <ligand>
        <name>Mg(2+)</name>
        <dbReference type="ChEBI" id="CHEBI:18420"/>
        <label>2</label>
    </ligand>
</feature>
<protein>
    <recommendedName>
        <fullName evidence="4 7">3,4-dihydroxy-2-butanone 4-phosphate synthase</fullName>
        <shortName evidence="7 8">DHBP synthase</shortName>
        <ecNumber evidence="3 7">4.1.99.12</ecNumber>
    </recommendedName>
</protein>
<dbReference type="HAMAP" id="MF_00180">
    <property type="entry name" value="RibB"/>
    <property type="match status" value="1"/>
</dbReference>
<dbReference type="PANTHER" id="PTHR21327:SF18">
    <property type="entry name" value="3,4-DIHYDROXY-2-BUTANONE 4-PHOSPHATE SYNTHASE"/>
    <property type="match status" value="1"/>
</dbReference>
<feature type="binding site" evidence="7">
    <location>
        <begin position="36"/>
        <end position="37"/>
    </location>
    <ligand>
        <name>D-ribulose 5-phosphate</name>
        <dbReference type="ChEBI" id="CHEBI:58121"/>
    </ligand>
</feature>
<feature type="binding site" evidence="7">
    <location>
        <position position="37"/>
    </location>
    <ligand>
        <name>Mg(2+)</name>
        <dbReference type="ChEBI" id="CHEBI:18420"/>
        <label>1</label>
    </ligand>
</feature>
<organism evidence="9 10">
    <name type="scientific">Ruixingdingia sedimenti</name>
    <dbReference type="NCBI Taxonomy" id="3073604"/>
    <lineage>
        <taxon>Bacteria</taxon>
        <taxon>Pseudomonadati</taxon>
        <taxon>Pseudomonadota</taxon>
        <taxon>Alphaproteobacteria</taxon>
        <taxon>Rhodobacterales</taxon>
        <taxon>Paracoccaceae</taxon>
        <taxon>Ruixingdingia</taxon>
    </lineage>
</organism>
<feature type="binding site" evidence="7">
    <location>
        <begin position="148"/>
        <end position="152"/>
    </location>
    <ligand>
        <name>D-ribulose 5-phosphate</name>
        <dbReference type="ChEBI" id="CHEBI:58121"/>
    </ligand>
</feature>
<proteinExistence type="inferred from homology"/>
<keyword evidence="10" id="KW-1185">Reference proteome</keyword>
<evidence type="ECO:0000313" key="10">
    <source>
        <dbReference type="Proteomes" id="UP001247754"/>
    </source>
</evidence>
<evidence type="ECO:0000256" key="1">
    <source>
        <dbReference type="ARBA" id="ARBA00002284"/>
    </source>
</evidence>
<keyword evidence="5 7" id="KW-0686">Riboflavin biosynthesis</keyword>
<dbReference type="InterPro" id="IPR000422">
    <property type="entry name" value="DHBP_synthase_RibB"/>
</dbReference>
<name>A0ABU1F9B8_9RHOB</name>
<dbReference type="Proteomes" id="UP001247754">
    <property type="component" value="Unassembled WGS sequence"/>
</dbReference>
<evidence type="ECO:0000256" key="7">
    <source>
        <dbReference type="HAMAP-Rule" id="MF_00180"/>
    </source>
</evidence>
<dbReference type="SUPFAM" id="SSF55821">
    <property type="entry name" value="YrdC/RibB"/>
    <property type="match status" value="1"/>
</dbReference>
<dbReference type="RefSeq" id="WP_310457718.1">
    <property type="nucleotide sequence ID" value="NZ_JAVKPH010000014.1"/>
</dbReference>
<dbReference type="Pfam" id="PF00926">
    <property type="entry name" value="DHBP_synthase"/>
    <property type="match status" value="1"/>
</dbReference>
<accession>A0ABU1F9B8</accession>
<dbReference type="GO" id="GO:0008686">
    <property type="term" value="F:3,4-dihydroxy-2-butanone-4-phosphate synthase activity"/>
    <property type="evidence" value="ECO:0007669"/>
    <property type="project" value="UniProtKB-EC"/>
</dbReference>
<dbReference type="InterPro" id="IPR017945">
    <property type="entry name" value="DHBP_synth_RibB-like_a/b_dom"/>
</dbReference>
<comment type="catalytic activity">
    <reaction evidence="7 8">
        <text>D-ribulose 5-phosphate = (2S)-2-hydroxy-3-oxobutyl phosphate + formate + H(+)</text>
        <dbReference type="Rhea" id="RHEA:18457"/>
        <dbReference type="ChEBI" id="CHEBI:15378"/>
        <dbReference type="ChEBI" id="CHEBI:15740"/>
        <dbReference type="ChEBI" id="CHEBI:58121"/>
        <dbReference type="ChEBI" id="CHEBI:58830"/>
        <dbReference type="EC" id="4.1.99.12"/>
    </reaction>
</comment>
<evidence type="ECO:0000256" key="3">
    <source>
        <dbReference type="ARBA" id="ARBA00012153"/>
    </source>
</evidence>
<feature type="binding site" evidence="7">
    <location>
        <position position="41"/>
    </location>
    <ligand>
        <name>D-ribulose 5-phosphate</name>
        <dbReference type="ChEBI" id="CHEBI:58121"/>
    </ligand>
</feature>
<evidence type="ECO:0000313" key="9">
    <source>
        <dbReference type="EMBL" id="MDR5653479.1"/>
    </source>
</evidence>
<evidence type="ECO:0000256" key="6">
    <source>
        <dbReference type="ARBA" id="ARBA00022723"/>
    </source>
</evidence>
<dbReference type="NCBIfam" id="TIGR00506">
    <property type="entry name" value="ribB"/>
    <property type="match status" value="1"/>
</dbReference>
<keyword evidence="6 7" id="KW-0479">Metal-binding</keyword>
<evidence type="ECO:0000256" key="5">
    <source>
        <dbReference type="ARBA" id="ARBA00022619"/>
    </source>
</evidence>
<comment type="subunit">
    <text evidence="7 8">Homodimer.</text>
</comment>
<evidence type="ECO:0000256" key="2">
    <source>
        <dbReference type="ARBA" id="ARBA00004904"/>
    </source>
</evidence>
<comment type="function">
    <text evidence="1 7 8">Catalyzes the conversion of D-ribulose 5-phosphate to formate and 3,4-dihydroxy-2-butanone 4-phosphate.</text>
</comment>
<feature type="site" description="Essential for catalytic activity" evidence="7">
    <location>
        <position position="134"/>
    </location>
</feature>
<comment type="similarity">
    <text evidence="7 8">Belongs to the DHBP synthase family.</text>
</comment>
<evidence type="ECO:0000256" key="4">
    <source>
        <dbReference type="ARBA" id="ARBA00018836"/>
    </source>
</evidence>
<evidence type="ECO:0000256" key="8">
    <source>
        <dbReference type="RuleBase" id="RU003843"/>
    </source>
</evidence>
<dbReference type="PANTHER" id="PTHR21327">
    <property type="entry name" value="GTP CYCLOHYDROLASE II-RELATED"/>
    <property type="match status" value="1"/>
</dbReference>
<keyword evidence="7 8" id="KW-0460">Magnesium</keyword>
<dbReference type="Gene3D" id="3.90.870.10">
    <property type="entry name" value="DHBP synthase"/>
    <property type="match status" value="1"/>
</dbReference>
<reference evidence="9 10" key="1">
    <citation type="submission" date="2023-09" db="EMBL/GenBank/DDBJ databases">
        <title>Xinfangfangia sedmenti sp. nov., isolated the sedment.</title>
        <authorList>
            <person name="Xu L."/>
        </authorList>
    </citation>
    <scope>NUCLEOTIDE SEQUENCE [LARGE SCALE GENOMIC DNA]</scope>
    <source>
        <strain evidence="9 10">LG-4</strain>
    </source>
</reference>
<sequence>MQHDTPDSPEAQARVAEAIRQIALGRPVVVADDADRENEGDLIGAADAMGEPEVAFMVRHTTGILCVAIEGARADALALPPMTGTNEDPNATAYTITCDARATGTGVSAADRLRTFRTLADPAAAASDLRRPGHVFPLRARPGGVLERPGHTEAAVDLARLAGRFAAGVLGELVNDDGSMMRGPQLTDFAARHGLVFVTVAELIAWRHRQEGEERQGMTHAA</sequence>
<comment type="pathway">
    <text evidence="2 7 8">Cofactor biosynthesis; riboflavin biosynthesis; 2-hydroxy-3-oxobutyl phosphate from D-ribulose 5-phosphate: step 1/1.</text>
</comment>
<dbReference type="EMBL" id="JAVKPH010000014">
    <property type="protein sequence ID" value="MDR5653479.1"/>
    <property type="molecule type" value="Genomic_DNA"/>
</dbReference>
<feature type="site" description="Essential for catalytic activity" evidence="7">
    <location>
        <position position="172"/>
    </location>
</feature>
<keyword evidence="7 8" id="KW-0456">Lyase</keyword>
<comment type="cofactor">
    <cofactor evidence="7 8">
        <name>Mg(2+)</name>
        <dbReference type="ChEBI" id="CHEBI:18420"/>
    </cofactor>
    <cofactor evidence="7 8">
        <name>Mn(2+)</name>
        <dbReference type="ChEBI" id="CHEBI:29035"/>
    </cofactor>
    <text evidence="7 8">Binds 2 divalent metal cations per subunit. Magnesium or manganese.</text>
</comment>
<dbReference type="EC" id="4.1.99.12" evidence="3 7"/>
<gene>
    <name evidence="7 9" type="primary">ribB</name>
    <name evidence="9" type="ORF">RGD00_12755</name>
</gene>
<keyword evidence="7 8" id="KW-0464">Manganese</keyword>
<feature type="binding site" evidence="7">
    <location>
        <position position="151"/>
    </location>
    <ligand>
        <name>Mg(2+)</name>
        <dbReference type="ChEBI" id="CHEBI:18420"/>
        <label>2</label>
    </ligand>
</feature>
<comment type="caution">
    <text evidence="9">The sequence shown here is derived from an EMBL/GenBank/DDBJ whole genome shotgun (WGS) entry which is preliminary data.</text>
</comment>